<dbReference type="AlphaFoldDB" id="A0A5B7FJ74"/>
<evidence type="ECO:0000313" key="1">
    <source>
        <dbReference type="EMBL" id="MPC45555.1"/>
    </source>
</evidence>
<evidence type="ECO:0000313" key="2">
    <source>
        <dbReference type="Proteomes" id="UP000324222"/>
    </source>
</evidence>
<organism evidence="1 2">
    <name type="scientific">Portunus trituberculatus</name>
    <name type="common">Swimming crab</name>
    <name type="synonym">Neptunus trituberculatus</name>
    <dbReference type="NCBI Taxonomy" id="210409"/>
    <lineage>
        <taxon>Eukaryota</taxon>
        <taxon>Metazoa</taxon>
        <taxon>Ecdysozoa</taxon>
        <taxon>Arthropoda</taxon>
        <taxon>Crustacea</taxon>
        <taxon>Multicrustacea</taxon>
        <taxon>Malacostraca</taxon>
        <taxon>Eumalacostraca</taxon>
        <taxon>Eucarida</taxon>
        <taxon>Decapoda</taxon>
        <taxon>Pleocyemata</taxon>
        <taxon>Brachyura</taxon>
        <taxon>Eubrachyura</taxon>
        <taxon>Portunoidea</taxon>
        <taxon>Portunidae</taxon>
        <taxon>Portuninae</taxon>
        <taxon>Portunus</taxon>
    </lineage>
</organism>
<keyword evidence="2" id="KW-1185">Reference proteome</keyword>
<dbReference type="EMBL" id="VSRR010006783">
    <property type="protein sequence ID" value="MPC45555.1"/>
    <property type="molecule type" value="Genomic_DNA"/>
</dbReference>
<accession>A0A5B7FJ74</accession>
<gene>
    <name evidence="1" type="ORF">E2C01_039257</name>
</gene>
<sequence>MQPHPTFSLVVSKAHRIEGRPTCTSKGKRAGACEVSGFTNRELPPGTCLSCVKTSRSPSAH</sequence>
<protein>
    <submittedName>
        <fullName evidence="1">Uncharacterized protein</fullName>
    </submittedName>
</protein>
<comment type="caution">
    <text evidence="1">The sequence shown here is derived from an EMBL/GenBank/DDBJ whole genome shotgun (WGS) entry which is preliminary data.</text>
</comment>
<reference evidence="1 2" key="1">
    <citation type="submission" date="2019-05" db="EMBL/GenBank/DDBJ databases">
        <title>Another draft genome of Portunus trituberculatus and its Hox gene families provides insights of decapod evolution.</title>
        <authorList>
            <person name="Jeong J.-H."/>
            <person name="Song I."/>
            <person name="Kim S."/>
            <person name="Choi T."/>
            <person name="Kim D."/>
            <person name="Ryu S."/>
            <person name="Kim W."/>
        </authorList>
    </citation>
    <scope>NUCLEOTIDE SEQUENCE [LARGE SCALE GENOMIC DNA]</scope>
    <source>
        <tissue evidence="1">Muscle</tissue>
    </source>
</reference>
<dbReference type="Proteomes" id="UP000324222">
    <property type="component" value="Unassembled WGS sequence"/>
</dbReference>
<proteinExistence type="predicted"/>
<name>A0A5B7FJ74_PORTR</name>